<comment type="caution">
    <text evidence="4">The sequence shown here is derived from an EMBL/GenBank/DDBJ whole genome shotgun (WGS) entry which is preliminary data.</text>
</comment>
<evidence type="ECO:0000313" key="5">
    <source>
        <dbReference type="Proteomes" id="UP000004407"/>
    </source>
</evidence>
<name>G6B2A2_9BACT</name>
<evidence type="ECO:0000259" key="3">
    <source>
        <dbReference type="PROSITE" id="PS51123"/>
    </source>
</evidence>
<evidence type="ECO:0000256" key="1">
    <source>
        <dbReference type="PROSITE-ProRule" id="PRU00473"/>
    </source>
</evidence>
<dbReference type="Pfam" id="PF00691">
    <property type="entry name" value="OmpA"/>
    <property type="match status" value="1"/>
</dbReference>
<proteinExistence type="predicted"/>
<dbReference type="InterPro" id="IPR006665">
    <property type="entry name" value="OmpA-like"/>
</dbReference>
<dbReference type="eggNOG" id="COG2885">
    <property type="taxonomic scope" value="Bacteria"/>
</dbReference>
<keyword evidence="2" id="KW-0732">Signal</keyword>
<dbReference type="EMBL" id="AFZZ01000263">
    <property type="protein sequence ID" value="EHJ34976.1"/>
    <property type="molecule type" value="Genomic_DNA"/>
</dbReference>
<dbReference type="Gene3D" id="3.30.1330.60">
    <property type="entry name" value="OmpA-like domain"/>
    <property type="match status" value="1"/>
</dbReference>
<dbReference type="PROSITE" id="PS51123">
    <property type="entry name" value="OMPA_2"/>
    <property type="match status" value="1"/>
</dbReference>
<reference evidence="4 5" key="1">
    <citation type="submission" date="2011-08" db="EMBL/GenBank/DDBJ databases">
        <authorList>
            <person name="Weinstock G."/>
            <person name="Sodergren E."/>
            <person name="Clifton S."/>
            <person name="Fulton L."/>
            <person name="Fulton B."/>
            <person name="Courtney L."/>
            <person name="Fronick C."/>
            <person name="Harrison M."/>
            <person name="Strong C."/>
            <person name="Farmer C."/>
            <person name="Delahaunty K."/>
            <person name="Markovic C."/>
            <person name="Hall O."/>
            <person name="Minx P."/>
            <person name="Tomlinson C."/>
            <person name="Mitreva M."/>
            <person name="Hou S."/>
            <person name="Chen J."/>
            <person name="Wollam A."/>
            <person name="Pepin K.H."/>
            <person name="Johnson M."/>
            <person name="Bhonagiri V."/>
            <person name="Zhang X."/>
            <person name="Suruliraj S."/>
            <person name="Warren W."/>
            <person name="Chinwalla A."/>
            <person name="Mardis E.R."/>
            <person name="Wilson R.K."/>
        </authorList>
    </citation>
    <scope>NUCLEOTIDE SEQUENCE [LARGE SCALE GENOMIC DNA]</scope>
    <source>
        <strain evidence="4 5">DSM 18206</strain>
    </source>
</reference>
<keyword evidence="1" id="KW-0472">Membrane</keyword>
<feature type="chain" id="PRO_5003485767" evidence="2">
    <location>
        <begin position="29"/>
        <end position="487"/>
    </location>
</feature>
<evidence type="ECO:0000313" key="4">
    <source>
        <dbReference type="EMBL" id="EHJ34976.1"/>
    </source>
</evidence>
<feature type="domain" description="OmpA-like" evidence="3">
    <location>
        <begin position="369"/>
        <end position="483"/>
    </location>
</feature>
<gene>
    <name evidence="4" type="ORF">HMPREF0673_03036</name>
</gene>
<dbReference type="GO" id="GO:0016020">
    <property type="term" value="C:membrane"/>
    <property type="evidence" value="ECO:0007669"/>
    <property type="project" value="UniProtKB-UniRule"/>
</dbReference>
<accession>G6B2A2</accession>
<dbReference type="SUPFAM" id="SSF56925">
    <property type="entry name" value="OMPA-like"/>
    <property type="match status" value="1"/>
</dbReference>
<organism evidence="4 5">
    <name type="scientific">Leyella stercorea DSM 18206</name>
    <dbReference type="NCBI Taxonomy" id="1002367"/>
    <lineage>
        <taxon>Bacteria</taxon>
        <taxon>Pseudomonadati</taxon>
        <taxon>Bacteroidota</taxon>
        <taxon>Bacteroidia</taxon>
        <taxon>Bacteroidales</taxon>
        <taxon>Prevotellaceae</taxon>
        <taxon>Leyella</taxon>
    </lineage>
</organism>
<dbReference type="HOGENOM" id="CLU_042769_0_0_10"/>
<dbReference type="AlphaFoldDB" id="G6B2A2"/>
<sequence>MYNELNYWNMTKHLIFIFTLLCSLQLHAGVQPIQKDTVQYAVRYESMELLQPLRPVYLDGVVLPMSRSGNWFVSIAGGATAFLGTPLGCEDIFGRLKPSYSFAIGKWFTPSVGARINYSGLQFKDGALSTQKYHHIHADLLWNVLGRRYARQEQVRWGLAPFVGAGLLHHAANGHNPFAISYGVQGQYRISKRVSAVLELSNTTTFRDFDGYGRANRLGDHMLSLTAGFTFHLGKVGWRRAVDAMPYIRRNEQLIGYTNYLTEENRRYAGLHDRDRRTLAELKKILEIEGLLDKYSHLFEDDVDGAKFPVNNYSGLNSLRARLKHRYWDGTSPLDSAAILSGSGNQILQSTSTGNRNDFAVDTTLCAYAGSKCIGAPIYFFFALNSAQLTDASQALNLDELARVAKKYNLSVKVTGAADSITGTCDINQSLSVSRAGFIVSELERRGIPIQRIAQIYRGGISDHTPAEANRHTKVELYISGVTSTSE</sequence>
<dbReference type="InterPro" id="IPR011250">
    <property type="entry name" value="OMP/PagP_B-barrel"/>
</dbReference>
<dbReference type="InterPro" id="IPR036737">
    <property type="entry name" value="OmpA-like_sf"/>
</dbReference>
<dbReference type="SUPFAM" id="SSF103088">
    <property type="entry name" value="OmpA-like"/>
    <property type="match status" value="1"/>
</dbReference>
<protein>
    <submittedName>
        <fullName evidence="4">OmpA family protein</fullName>
    </submittedName>
</protein>
<evidence type="ECO:0000256" key="2">
    <source>
        <dbReference type="SAM" id="SignalP"/>
    </source>
</evidence>
<feature type="signal peptide" evidence="2">
    <location>
        <begin position="1"/>
        <end position="28"/>
    </location>
</feature>
<dbReference type="PATRIC" id="fig|1002367.3.peg.2457"/>
<dbReference type="Proteomes" id="UP000004407">
    <property type="component" value="Unassembled WGS sequence"/>
</dbReference>